<dbReference type="EMBL" id="BAABBB010000026">
    <property type="protein sequence ID" value="GAA3550382.1"/>
    <property type="molecule type" value="Genomic_DNA"/>
</dbReference>
<keyword evidence="2" id="KW-1185">Reference proteome</keyword>
<accession>A0ABP6WGU1</accession>
<dbReference type="RefSeq" id="WP_218234706.1">
    <property type="nucleotide sequence ID" value="NZ_BAABBB010000026.1"/>
</dbReference>
<evidence type="ECO:0000313" key="1">
    <source>
        <dbReference type="EMBL" id="GAA3550382.1"/>
    </source>
</evidence>
<reference evidence="2" key="1">
    <citation type="journal article" date="2019" name="Int. J. Syst. Evol. Microbiol.">
        <title>The Global Catalogue of Microorganisms (GCM) 10K type strain sequencing project: providing services to taxonomists for standard genome sequencing and annotation.</title>
        <authorList>
            <consortium name="The Broad Institute Genomics Platform"/>
            <consortium name="The Broad Institute Genome Sequencing Center for Infectious Disease"/>
            <person name="Wu L."/>
            <person name="Ma J."/>
        </authorList>
    </citation>
    <scope>NUCLEOTIDE SEQUENCE [LARGE SCALE GENOMIC DNA]</scope>
    <source>
        <strain evidence="2">JCM 17460</strain>
    </source>
</reference>
<gene>
    <name evidence="1" type="ORF">GCM10022263_41700</name>
</gene>
<organism evidence="1 2">
    <name type="scientific">Nocardioides daeguensis</name>
    <dbReference type="NCBI Taxonomy" id="908359"/>
    <lineage>
        <taxon>Bacteria</taxon>
        <taxon>Bacillati</taxon>
        <taxon>Actinomycetota</taxon>
        <taxon>Actinomycetes</taxon>
        <taxon>Propionibacteriales</taxon>
        <taxon>Nocardioidaceae</taxon>
        <taxon>Nocardioides</taxon>
    </lineage>
</organism>
<dbReference type="Proteomes" id="UP001500301">
    <property type="component" value="Unassembled WGS sequence"/>
</dbReference>
<name>A0ABP6WGU1_9ACTN</name>
<evidence type="ECO:0000313" key="2">
    <source>
        <dbReference type="Proteomes" id="UP001500301"/>
    </source>
</evidence>
<comment type="caution">
    <text evidence="1">The sequence shown here is derived from an EMBL/GenBank/DDBJ whole genome shotgun (WGS) entry which is preliminary data.</text>
</comment>
<protein>
    <submittedName>
        <fullName evidence="1">Uncharacterized protein</fullName>
    </submittedName>
</protein>
<sequence length="64" mass="6945">MISGLSDATAAQLLHAAENGVQVRRIHEVHQLELLCPGGFAVVTYERNPSTIAQTDEGLLFQIN</sequence>
<proteinExistence type="predicted"/>